<feature type="compositionally biased region" description="Polar residues" evidence="1">
    <location>
        <begin position="119"/>
        <end position="128"/>
    </location>
</feature>
<name>A0A2S5B961_9BASI</name>
<comment type="caution">
    <text evidence="2">The sequence shown here is derived from an EMBL/GenBank/DDBJ whole genome shotgun (WGS) entry which is preliminary data.</text>
</comment>
<organism evidence="2 3">
    <name type="scientific">Rhodotorula taiwanensis</name>
    <dbReference type="NCBI Taxonomy" id="741276"/>
    <lineage>
        <taxon>Eukaryota</taxon>
        <taxon>Fungi</taxon>
        <taxon>Dikarya</taxon>
        <taxon>Basidiomycota</taxon>
        <taxon>Pucciniomycotina</taxon>
        <taxon>Microbotryomycetes</taxon>
        <taxon>Sporidiobolales</taxon>
        <taxon>Sporidiobolaceae</taxon>
        <taxon>Rhodotorula</taxon>
    </lineage>
</organism>
<evidence type="ECO:0000313" key="2">
    <source>
        <dbReference type="EMBL" id="POY73323.1"/>
    </source>
</evidence>
<gene>
    <name evidence="2" type="ORF">BMF94_3658</name>
</gene>
<dbReference type="OrthoDB" id="10056939at2759"/>
<dbReference type="AlphaFoldDB" id="A0A2S5B961"/>
<proteinExistence type="predicted"/>
<dbReference type="EMBL" id="PJQD01000038">
    <property type="protein sequence ID" value="POY73323.1"/>
    <property type="molecule type" value="Genomic_DNA"/>
</dbReference>
<sequence>MRCSPNATIPRAPRPSWDFTLLRSDFDAQNKSTIPAHRVFPDDDPRIPPSTGNESRESTPQTKRTVFAPYELSVLQALWTEGRGSNATNRPLTPADPELASSRTEGSDLLGRRRRASSGWATSSRMHR</sequence>
<protein>
    <submittedName>
        <fullName evidence="2">Uncharacterized protein</fullName>
    </submittedName>
</protein>
<keyword evidence="3" id="KW-1185">Reference proteome</keyword>
<dbReference type="Proteomes" id="UP000237144">
    <property type="component" value="Unassembled WGS sequence"/>
</dbReference>
<feature type="region of interest" description="Disordered" evidence="1">
    <location>
        <begin position="81"/>
        <end position="128"/>
    </location>
</feature>
<feature type="region of interest" description="Disordered" evidence="1">
    <location>
        <begin position="30"/>
        <end position="67"/>
    </location>
</feature>
<reference evidence="2 3" key="1">
    <citation type="journal article" date="2018" name="Front. Microbiol.">
        <title>Prospects for Fungal Bioremediation of Acidic Radioactive Waste Sites: Characterization and Genome Sequence of Rhodotorula taiwanensis MD1149.</title>
        <authorList>
            <person name="Tkavc R."/>
            <person name="Matrosova V.Y."/>
            <person name="Grichenko O.E."/>
            <person name="Gostincar C."/>
            <person name="Volpe R.P."/>
            <person name="Klimenkova P."/>
            <person name="Gaidamakova E.K."/>
            <person name="Zhou C.E."/>
            <person name="Stewart B.J."/>
            <person name="Lyman M.G."/>
            <person name="Malfatti S.A."/>
            <person name="Rubinfeld B."/>
            <person name="Courtot M."/>
            <person name="Singh J."/>
            <person name="Dalgard C.L."/>
            <person name="Hamilton T."/>
            <person name="Frey K.G."/>
            <person name="Gunde-Cimerman N."/>
            <person name="Dugan L."/>
            <person name="Daly M.J."/>
        </authorList>
    </citation>
    <scope>NUCLEOTIDE SEQUENCE [LARGE SCALE GENOMIC DNA]</scope>
    <source>
        <strain evidence="2 3">MD1149</strain>
    </source>
</reference>
<evidence type="ECO:0000313" key="3">
    <source>
        <dbReference type="Proteomes" id="UP000237144"/>
    </source>
</evidence>
<accession>A0A2S5B961</accession>
<evidence type="ECO:0000256" key="1">
    <source>
        <dbReference type="SAM" id="MobiDB-lite"/>
    </source>
</evidence>
<feature type="compositionally biased region" description="Polar residues" evidence="1">
    <location>
        <begin position="50"/>
        <end position="64"/>
    </location>
</feature>